<keyword evidence="4" id="KW-0378">Hydrolase</keyword>
<keyword evidence="4" id="KW-0547">Nucleotide-binding</keyword>
<dbReference type="PROSITE" id="PS51192">
    <property type="entry name" value="HELICASE_ATP_BIND_1"/>
    <property type="match status" value="1"/>
</dbReference>
<dbReference type="AlphaFoldDB" id="A0A0C1R822"/>
<dbReference type="Pfam" id="PF00271">
    <property type="entry name" value="Helicase_C"/>
    <property type="match status" value="1"/>
</dbReference>
<dbReference type="InterPro" id="IPR001736">
    <property type="entry name" value="PLipase_D/transphosphatidylase"/>
</dbReference>
<dbReference type="EMBL" id="AYSO01000016">
    <property type="protein sequence ID" value="KIE46696.1"/>
    <property type="molecule type" value="Genomic_DNA"/>
</dbReference>
<dbReference type="SMART" id="SM00487">
    <property type="entry name" value="DEXDc"/>
    <property type="match status" value="1"/>
</dbReference>
<evidence type="ECO:0000259" key="3">
    <source>
        <dbReference type="PROSITE" id="PS51194"/>
    </source>
</evidence>
<dbReference type="GO" id="GO:0005524">
    <property type="term" value="F:ATP binding"/>
    <property type="evidence" value="ECO:0007669"/>
    <property type="project" value="InterPro"/>
</dbReference>
<dbReference type="InterPro" id="IPR050742">
    <property type="entry name" value="Helicase_Restrict-Modif_Enz"/>
</dbReference>
<keyword evidence="5" id="KW-1185">Reference proteome</keyword>
<dbReference type="CDD" id="cd18032">
    <property type="entry name" value="DEXHc_RE_I_III_res"/>
    <property type="match status" value="1"/>
</dbReference>
<reference evidence="4 5" key="1">
    <citation type="journal article" date="2015" name="Infect. Genet. Evol.">
        <title>Genomic sequences of six botulinum neurotoxin-producing strains representing three clostridial species illustrate the mobility and diversity of botulinum neurotoxin genes.</title>
        <authorList>
            <person name="Smith T.J."/>
            <person name="Hill K.K."/>
            <person name="Xie G."/>
            <person name="Foley B.T."/>
            <person name="Williamson C.H."/>
            <person name="Foster J.T."/>
            <person name="Johnson S.L."/>
            <person name="Chertkov O."/>
            <person name="Teshima H."/>
            <person name="Gibbons H.S."/>
            <person name="Johnsky L.A."/>
            <person name="Karavis M.A."/>
            <person name="Smith L.A."/>
        </authorList>
    </citation>
    <scope>NUCLEOTIDE SEQUENCE [LARGE SCALE GENOMIC DNA]</scope>
    <source>
        <strain evidence="4 5">CDC 2741</strain>
    </source>
</reference>
<evidence type="ECO:0000313" key="4">
    <source>
        <dbReference type="EMBL" id="KIE46696.1"/>
    </source>
</evidence>
<feature type="domain" description="PLD phosphodiesterase" evidence="1">
    <location>
        <begin position="127"/>
        <end position="157"/>
    </location>
</feature>
<dbReference type="Pfam" id="PF13091">
    <property type="entry name" value="PLDc_2"/>
    <property type="match status" value="1"/>
</dbReference>
<feature type="domain" description="Helicase C-terminal" evidence="3">
    <location>
        <begin position="451"/>
        <end position="599"/>
    </location>
</feature>
<dbReference type="GO" id="GO:0005829">
    <property type="term" value="C:cytosol"/>
    <property type="evidence" value="ECO:0007669"/>
    <property type="project" value="TreeGrafter"/>
</dbReference>
<dbReference type="SUPFAM" id="SSF56024">
    <property type="entry name" value="Phospholipase D/nuclease"/>
    <property type="match status" value="1"/>
</dbReference>
<accession>A0A0C1R822</accession>
<dbReference type="Gene3D" id="3.30.870.10">
    <property type="entry name" value="Endonuclease Chain A"/>
    <property type="match status" value="1"/>
</dbReference>
<evidence type="ECO:0000313" key="5">
    <source>
        <dbReference type="Proteomes" id="UP000031366"/>
    </source>
</evidence>
<dbReference type="SUPFAM" id="SSF52540">
    <property type="entry name" value="P-loop containing nucleoside triphosphate hydrolases"/>
    <property type="match status" value="1"/>
</dbReference>
<dbReference type="PANTHER" id="PTHR47396">
    <property type="entry name" value="TYPE I RESTRICTION ENZYME ECOKI R PROTEIN"/>
    <property type="match status" value="1"/>
</dbReference>
<dbReference type="CDD" id="cd18799">
    <property type="entry name" value="SF2_C_EcoAI-like"/>
    <property type="match status" value="1"/>
</dbReference>
<dbReference type="Proteomes" id="UP000031366">
    <property type="component" value="Unassembled WGS sequence"/>
</dbReference>
<keyword evidence="4" id="KW-0347">Helicase</keyword>
<dbReference type="RefSeq" id="WP_052268094.1">
    <property type="nucleotide sequence ID" value="NZ_AYSO01000016.1"/>
</dbReference>
<dbReference type="GO" id="GO:0004386">
    <property type="term" value="F:helicase activity"/>
    <property type="evidence" value="ECO:0007669"/>
    <property type="project" value="UniProtKB-KW"/>
</dbReference>
<protein>
    <submittedName>
        <fullName evidence="4">DEAD/DEAH box helicase family protein</fullName>
    </submittedName>
</protein>
<dbReference type="GO" id="GO:0003677">
    <property type="term" value="F:DNA binding"/>
    <property type="evidence" value="ECO:0007669"/>
    <property type="project" value="InterPro"/>
</dbReference>
<dbReference type="InterPro" id="IPR027417">
    <property type="entry name" value="P-loop_NTPase"/>
</dbReference>
<comment type="caution">
    <text evidence="4">The sequence shown here is derived from an EMBL/GenBank/DDBJ whole genome shotgun (WGS) entry which is preliminary data.</text>
</comment>
<dbReference type="PROSITE" id="PS51194">
    <property type="entry name" value="HELICASE_CTER"/>
    <property type="match status" value="1"/>
</dbReference>
<dbReference type="PANTHER" id="PTHR47396:SF1">
    <property type="entry name" value="ATP-DEPENDENT HELICASE IRC3-RELATED"/>
    <property type="match status" value="1"/>
</dbReference>
<gene>
    <name evidence="4" type="ORF">U732_3371</name>
</gene>
<dbReference type="InterPro" id="IPR025202">
    <property type="entry name" value="PLD-like_dom"/>
</dbReference>
<dbReference type="PROSITE" id="PS50035">
    <property type="entry name" value="PLD"/>
    <property type="match status" value="1"/>
</dbReference>
<keyword evidence="4" id="KW-0067">ATP-binding</keyword>
<sequence length="842" mass="98637">MSINKIEEKINKKTYIIEKTKDTLINLDSLAHKEIDTLSNCITGDSDFLLPRLKEAFKKAKYIDIIVAFLMESGVKLIAEDLKEAIERGASIRILTGNYLNITQPQALFLLKDALSDKVDLRFYNVTNKSFHPKAYIFEYEEDGDIFIGSSNISKSALTSGIEWNYRISKNGNERDFKKYKDTFENLFNNYSIIVDDNELDRYSKKWKRPRLFLDLEKVEDNEEENKIMNYPVPKGGQIEALYKLKKFRKEGFDRGLVVAATGIGKTYLAAFDSKDFSRVLFVAHREEILKQAKESFACVRPNISMGFFTGEEKNKDVNILFATVQTLGRKEYLSEEYFKRDYFDYIIIDEFHHAVSKNYSNILEYFTPKFLLGLTATPERMDNRDVFEICNHEVVYEVRLKEAINKGWLVPFRYYGIYDETDYKKISFKNGKYDGSELEKALMIEKRADLILNHYKRYNSKSALGFCSSRNHANYMAKYFSENGVEAYAVLSGEKMEYSMEREAAINKLKNGEIKVLFSVDMFNEGLDITSVDMVMFLRPTESSTIFLQQLGRGLRRHKNKKYVNVLDFIGNYKKANLIPFLLSGDIKSIDPKGKDGYIQRVEEYPEDCIVNFDFRLADLFKKMEEEQKKITDIIIEEFYRVKFEVGERPTRLQMYKYMDDDIYNNIRSKPKINIFNDYLGFLNSINELTEGEKKLINTLAYEFIKKIENTSMSKTYKMPLLLAFYNGGNFKTSITEDEIYISFKEFYSRTSNSVDLLKDKSSKDYKTWGKKEYLKIAKNPRDAFVNFAGEFFKDNGDSYSISEELKKFEDNKTFIEHFKDVIDYKTSRFYKERLEKKEEG</sequence>
<evidence type="ECO:0000259" key="2">
    <source>
        <dbReference type="PROSITE" id="PS51192"/>
    </source>
</evidence>
<dbReference type="Gene3D" id="3.40.50.300">
    <property type="entry name" value="P-loop containing nucleotide triphosphate hydrolases"/>
    <property type="match status" value="2"/>
</dbReference>
<dbReference type="InterPro" id="IPR014001">
    <property type="entry name" value="Helicase_ATP-bd"/>
</dbReference>
<dbReference type="Pfam" id="PF04851">
    <property type="entry name" value="ResIII"/>
    <property type="match status" value="1"/>
</dbReference>
<dbReference type="GO" id="GO:0016787">
    <property type="term" value="F:hydrolase activity"/>
    <property type="evidence" value="ECO:0007669"/>
    <property type="project" value="InterPro"/>
</dbReference>
<name>A0A0C1R822_9CLOT</name>
<dbReference type="STRING" id="29341.RSJ17_19075"/>
<feature type="domain" description="Helicase ATP-binding" evidence="2">
    <location>
        <begin position="247"/>
        <end position="397"/>
    </location>
</feature>
<evidence type="ECO:0000259" key="1">
    <source>
        <dbReference type="PROSITE" id="PS50035"/>
    </source>
</evidence>
<dbReference type="GO" id="GO:0006793">
    <property type="term" value="P:phosphorus metabolic process"/>
    <property type="evidence" value="ECO:0007669"/>
    <property type="project" value="UniProtKB-ARBA"/>
</dbReference>
<dbReference type="CDD" id="cd09205">
    <property type="entry name" value="PLDc_N_DEXD_b3"/>
    <property type="match status" value="1"/>
</dbReference>
<organism evidence="4 5">
    <name type="scientific">Clostridium argentinense CDC 2741</name>
    <dbReference type="NCBI Taxonomy" id="1418104"/>
    <lineage>
        <taxon>Bacteria</taxon>
        <taxon>Bacillati</taxon>
        <taxon>Bacillota</taxon>
        <taxon>Clostridia</taxon>
        <taxon>Eubacteriales</taxon>
        <taxon>Clostridiaceae</taxon>
        <taxon>Clostridium</taxon>
    </lineage>
</organism>
<dbReference type="InterPro" id="IPR001650">
    <property type="entry name" value="Helicase_C-like"/>
</dbReference>
<dbReference type="InterPro" id="IPR006935">
    <property type="entry name" value="Helicase/UvrB_N"/>
</dbReference>
<dbReference type="OrthoDB" id="9802848at2"/>
<dbReference type="SMART" id="SM00490">
    <property type="entry name" value="HELICc"/>
    <property type="match status" value="1"/>
</dbReference>
<proteinExistence type="predicted"/>